<name>A0A074TDP8_9RHOB</name>
<dbReference type="Proteomes" id="UP000027725">
    <property type="component" value="Unassembled WGS sequence"/>
</dbReference>
<dbReference type="SUPFAM" id="SSF51430">
    <property type="entry name" value="NAD(P)-linked oxidoreductase"/>
    <property type="match status" value="1"/>
</dbReference>
<dbReference type="RefSeq" id="WP_038065615.1">
    <property type="nucleotide sequence ID" value="NZ_FOVB01000001.1"/>
</dbReference>
<dbReference type="EMBL" id="JHEH01000010">
    <property type="protein sequence ID" value="KEP69809.1"/>
    <property type="molecule type" value="Genomic_DNA"/>
</dbReference>
<organism evidence="3 4">
    <name type="scientific">Thioclava dalianensis</name>
    <dbReference type="NCBI Taxonomy" id="1185766"/>
    <lineage>
        <taxon>Bacteria</taxon>
        <taxon>Pseudomonadati</taxon>
        <taxon>Pseudomonadota</taxon>
        <taxon>Alphaproteobacteria</taxon>
        <taxon>Rhodobacterales</taxon>
        <taxon>Paracoccaceae</taxon>
        <taxon>Thioclava</taxon>
    </lineage>
</organism>
<protein>
    <submittedName>
        <fullName evidence="3">Aldo/keto reductase</fullName>
    </submittedName>
</protein>
<evidence type="ECO:0000256" key="1">
    <source>
        <dbReference type="ARBA" id="ARBA00023002"/>
    </source>
</evidence>
<dbReference type="eggNOG" id="COG0667">
    <property type="taxonomic scope" value="Bacteria"/>
</dbReference>
<feature type="domain" description="NADP-dependent oxidoreductase" evidence="2">
    <location>
        <begin position="15"/>
        <end position="337"/>
    </location>
</feature>
<dbReference type="AlphaFoldDB" id="A0A074TDP8"/>
<dbReference type="InterPro" id="IPR050523">
    <property type="entry name" value="AKR_Detox_Biosynth"/>
</dbReference>
<keyword evidence="1" id="KW-0560">Oxidoreductase</keyword>
<dbReference type="InterPro" id="IPR036812">
    <property type="entry name" value="NAD(P)_OxRdtase_dom_sf"/>
</dbReference>
<accession>A0A074TDP8</accession>
<dbReference type="Gene3D" id="3.20.20.100">
    <property type="entry name" value="NADP-dependent oxidoreductase domain"/>
    <property type="match status" value="1"/>
</dbReference>
<dbReference type="OrthoDB" id="9803483at2"/>
<comment type="caution">
    <text evidence="3">The sequence shown here is derived from an EMBL/GenBank/DDBJ whole genome shotgun (WGS) entry which is preliminary data.</text>
</comment>
<dbReference type="CDD" id="cd19094">
    <property type="entry name" value="AKR_Tas-like"/>
    <property type="match status" value="1"/>
</dbReference>
<dbReference type="PANTHER" id="PTHR43364">
    <property type="entry name" value="NADH-SPECIFIC METHYLGLYOXAL REDUCTASE-RELATED"/>
    <property type="match status" value="1"/>
</dbReference>
<sequence length="348" mass="38341">MRKIELGSSGIEVSEICLGSMTWGTQNTEAEGHAQIDMALDHGIDFIDTAEMYPVNPVSAETLGATETIIGTYLAKRGKRDDLVIATKLTGEGSHAIESGVPISPERIRAGVDASLKRLQTDYVDFYQFHWPNRGSYHFRKAWRFDPSTQPPRAEVEADMQACLETLQELIDAGKIRHAGLSNETAWGTSEWLRLAKAGAGPRMQTIQNEYSLMCRYFDLDLAELCHHERVTLLAYSPLAAGILTGKYSGDVTPPLSRRSYVASLGGRANPRAFDIADAYIALAREFDLNPITMAIAWVMSRPFPVIPIIGATSLEQLKPNLDAAGVTLPKELLDKIAVLHHDMPTPY</sequence>
<evidence type="ECO:0000313" key="3">
    <source>
        <dbReference type="EMBL" id="KEP69809.1"/>
    </source>
</evidence>
<gene>
    <name evidence="3" type="ORF">DL1_01925</name>
</gene>
<dbReference type="InterPro" id="IPR023210">
    <property type="entry name" value="NADP_OxRdtase_dom"/>
</dbReference>
<evidence type="ECO:0000259" key="2">
    <source>
        <dbReference type="Pfam" id="PF00248"/>
    </source>
</evidence>
<evidence type="ECO:0000313" key="4">
    <source>
        <dbReference type="Proteomes" id="UP000027725"/>
    </source>
</evidence>
<proteinExistence type="predicted"/>
<keyword evidence="4" id="KW-1185">Reference proteome</keyword>
<dbReference type="Pfam" id="PF00248">
    <property type="entry name" value="Aldo_ket_red"/>
    <property type="match status" value="1"/>
</dbReference>
<dbReference type="PANTHER" id="PTHR43364:SF4">
    <property type="entry name" value="NAD(P)-LINKED OXIDOREDUCTASE SUPERFAMILY PROTEIN"/>
    <property type="match status" value="1"/>
</dbReference>
<reference evidence="3 4" key="1">
    <citation type="submission" date="2014-03" db="EMBL/GenBank/DDBJ databases">
        <title>The draft genome sequence of Thioclava dalianensis DLFJ1-1.</title>
        <authorList>
            <person name="Lai Q."/>
            <person name="Shao Z."/>
        </authorList>
    </citation>
    <scope>NUCLEOTIDE SEQUENCE [LARGE SCALE GENOMIC DNA]</scope>
    <source>
        <strain evidence="3 4">DLFJ1-1</strain>
    </source>
</reference>
<dbReference type="GO" id="GO:0016491">
    <property type="term" value="F:oxidoreductase activity"/>
    <property type="evidence" value="ECO:0007669"/>
    <property type="project" value="UniProtKB-KW"/>
</dbReference>
<dbReference type="STRING" id="1185766.SAMN05216224_101663"/>